<comment type="caution">
    <text evidence="1">The sequence shown here is derived from an EMBL/GenBank/DDBJ whole genome shotgun (WGS) entry which is preliminary data.</text>
</comment>
<reference evidence="1" key="1">
    <citation type="submission" date="2019-10" db="EMBL/GenBank/DDBJ databases">
        <authorList>
            <consortium name="DOE Joint Genome Institute"/>
            <person name="Kuo A."/>
            <person name="Miyauchi S."/>
            <person name="Kiss E."/>
            <person name="Drula E."/>
            <person name="Kohler A."/>
            <person name="Sanchez-Garcia M."/>
            <person name="Andreopoulos B."/>
            <person name="Barry K.W."/>
            <person name="Bonito G."/>
            <person name="Buee M."/>
            <person name="Carver A."/>
            <person name="Chen C."/>
            <person name="Cichocki N."/>
            <person name="Clum A."/>
            <person name="Culley D."/>
            <person name="Crous P.W."/>
            <person name="Fauchery L."/>
            <person name="Girlanda M."/>
            <person name="Hayes R."/>
            <person name="Keri Z."/>
            <person name="LaButti K."/>
            <person name="Lipzen A."/>
            <person name="Lombard V."/>
            <person name="Magnuson J."/>
            <person name="Maillard F."/>
            <person name="Morin E."/>
            <person name="Murat C."/>
            <person name="Nolan M."/>
            <person name="Ohm R."/>
            <person name="Pangilinan J."/>
            <person name="Pereira M."/>
            <person name="Perotto S."/>
            <person name="Peter M."/>
            <person name="Riley R."/>
            <person name="Sitrit Y."/>
            <person name="Stielow B."/>
            <person name="Szollosi G."/>
            <person name="Zifcakova L."/>
            <person name="Stursova M."/>
            <person name="Spatafora J.W."/>
            <person name="Tedersoo L."/>
            <person name="Vaario L.-M."/>
            <person name="Yamada A."/>
            <person name="Yan M."/>
            <person name="Wang P."/>
            <person name="Xu J."/>
            <person name="Bruns T."/>
            <person name="Baldrian P."/>
            <person name="Vilgalys R."/>
            <person name="Henrissat B."/>
            <person name="Grigoriev I.V."/>
            <person name="Hibbett D."/>
            <person name="Nagy L.G."/>
            <person name="Martin F.M."/>
        </authorList>
    </citation>
    <scope>NUCLEOTIDE SEQUENCE</scope>
    <source>
        <strain evidence="1">Prilba</strain>
    </source>
</reference>
<name>A0A9P5N1M1_9AGAM</name>
<gene>
    <name evidence="1" type="ORF">DFH94DRAFT_680288</name>
</gene>
<reference evidence="1" key="2">
    <citation type="journal article" date="2020" name="Nat. Commun.">
        <title>Large-scale genome sequencing of mycorrhizal fungi provides insights into the early evolution of symbiotic traits.</title>
        <authorList>
            <person name="Miyauchi S."/>
            <person name="Kiss E."/>
            <person name="Kuo A."/>
            <person name="Drula E."/>
            <person name="Kohler A."/>
            <person name="Sanchez-Garcia M."/>
            <person name="Morin E."/>
            <person name="Andreopoulos B."/>
            <person name="Barry K.W."/>
            <person name="Bonito G."/>
            <person name="Buee M."/>
            <person name="Carver A."/>
            <person name="Chen C."/>
            <person name="Cichocki N."/>
            <person name="Clum A."/>
            <person name="Culley D."/>
            <person name="Crous P.W."/>
            <person name="Fauchery L."/>
            <person name="Girlanda M."/>
            <person name="Hayes R.D."/>
            <person name="Keri Z."/>
            <person name="LaButti K."/>
            <person name="Lipzen A."/>
            <person name="Lombard V."/>
            <person name="Magnuson J."/>
            <person name="Maillard F."/>
            <person name="Murat C."/>
            <person name="Nolan M."/>
            <person name="Ohm R.A."/>
            <person name="Pangilinan J."/>
            <person name="Pereira M.F."/>
            <person name="Perotto S."/>
            <person name="Peter M."/>
            <person name="Pfister S."/>
            <person name="Riley R."/>
            <person name="Sitrit Y."/>
            <person name="Stielow J.B."/>
            <person name="Szollosi G."/>
            <person name="Zifcakova L."/>
            <person name="Stursova M."/>
            <person name="Spatafora J.W."/>
            <person name="Tedersoo L."/>
            <person name="Vaario L.M."/>
            <person name="Yamada A."/>
            <person name="Yan M."/>
            <person name="Wang P."/>
            <person name="Xu J."/>
            <person name="Bruns T."/>
            <person name="Baldrian P."/>
            <person name="Vilgalys R."/>
            <person name="Dunand C."/>
            <person name="Henrissat B."/>
            <person name="Grigoriev I.V."/>
            <person name="Hibbett D."/>
            <person name="Nagy L.G."/>
            <person name="Martin F.M."/>
        </authorList>
    </citation>
    <scope>NUCLEOTIDE SEQUENCE</scope>
    <source>
        <strain evidence="1">Prilba</strain>
    </source>
</reference>
<dbReference type="Proteomes" id="UP000759537">
    <property type="component" value="Unassembled WGS sequence"/>
</dbReference>
<evidence type="ECO:0000313" key="1">
    <source>
        <dbReference type="EMBL" id="KAF8483871.1"/>
    </source>
</evidence>
<dbReference type="EMBL" id="WHVB01000004">
    <property type="protein sequence ID" value="KAF8483871.1"/>
    <property type="molecule type" value="Genomic_DNA"/>
</dbReference>
<accession>A0A9P5N1M1</accession>
<keyword evidence="2" id="KW-1185">Reference proteome</keyword>
<sequence length="114" mass="12818">MAAILDVLSLAGSHTINLTRSGPELLVWFTISAVPPRSMVTNLKYYRRTQGMSRIASHELGSKKSLEESRSDELYVIQVFCLNGATLQVEGVKVILLEHELMMLVLELEEFFCC</sequence>
<proteinExistence type="predicted"/>
<protein>
    <submittedName>
        <fullName evidence="1">Uncharacterized protein</fullName>
    </submittedName>
</protein>
<dbReference type="AlphaFoldDB" id="A0A9P5N1M1"/>
<organism evidence="1 2">
    <name type="scientific">Russula ochroleuca</name>
    <dbReference type="NCBI Taxonomy" id="152965"/>
    <lineage>
        <taxon>Eukaryota</taxon>
        <taxon>Fungi</taxon>
        <taxon>Dikarya</taxon>
        <taxon>Basidiomycota</taxon>
        <taxon>Agaricomycotina</taxon>
        <taxon>Agaricomycetes</taxon>
        <taxon>Russulales</taxon>
        <taxon>Russulaceae</taxon>
        <taxon>Russula</taxon>
    </lineage>
</organism>
<evidence type="ECO:0000313" key="2">
    <source>
        <dbReference type="Proteomes" id="UP000759537"/>
    </source>
</evidence>